<feature type="transmembrane region" description="Helical" evidence="3">
    <location>
        <begin position="47"/>
        <end position="71"/>
    </location>
</feature>
<keyword evidence="3" id="KW-0812">Transmembrane</keyword>
<dbReference type="PANTHER" id="PTHR34700">
    <property type="entry name" value="POTASSIUM BINDING PROTEIN KBP"/>
    <property type="match status" value="1"/>
</dbReference>
<feature type="transmembrane region" description="Helical" evidence="3">
    <location>
        <begin position="144"/>
        <end position="166"/>
    </location>
</feature>
<dbReference type="InterPro" id="IPR036779">
    <property type="entry name" value="LysM_dom_sf"/>
</dbReference>
<feature type="region of interest" description="Disordered" evidence="2">
    <location>
        <begin position="364"/>
        <end position="429"/>
    </location>
</feature>
<feature type="region of interest" description="Disordered" evidence="2">
    <location>
        <begin position="787"/>
        <end position="818"/>
    </location>
</feature>
<dbReference type="SMART" id="SM01043">
    <property type="entry name" value="BTAD"/>
    <property type="match status" value="1"/>
</dbReference>
<dbReference type="InterPro" id="IPR005158">
    <property type="entry name" value="BTAD"/>
</dbReference>
<dbReference type="AlphaFoldDB" id="A0A6N7KWN7"/>
<dbReference type="GO" id="GO:0000160">
    <property type="term" value="P:phosphorelay signal transduction system"/>
    <property type="evidence" value="ECO:0007669"/>
    <property type="project" value="UniProtKB-KW"/>
</dbReference>
<feature type="transmembrane region" description="Helical" evidence="3">
    <location>
        <begin position="99"/>
        <end position="123"/>
    </location>
</feature>
<dbReference type="InterPro" id="IPR052196">
    <property type="entry name" value="Bact_Kbp"/>
</dbReference>
<dbReference type="CDD" id="cd00118">
    <property type="entry name" value="LysM"/>
    <property type="match status" value="2"/>
</dbReference>
<dbReference type="PANTHER" id="PTHR34700:SF4">
    <property type="entry name" value="PHAGE-LIKE ELEMENT PBSX PROTEIN XKDP"/>
    <property type="match status" value="1"/>
</dbReference>
<keyword evidence="6" id="KW-1185">Reference proteome</keyword>
<evidence type="ECO:0000259" key="4">
    <source>
        <dbReference type="PROSITE" id="PS51782"/>
    </source>
</evidence>
<dbReference type="EMBL" id="WBOF01000001">
    <property type="protein sequence ID" value="MQS15185.1"/>
    <property type="molecule type" value="Genomic_DNA"/>
</dbReference>
<dbReference type="Gene3D" id="1.25.40.10">
    <property type="entry name" value="Tetratricopeptide repeat domain"/>
    <property type="match status" value="1"/>
</dbReference>
<dbReference type="OrthoDB" id="8444614at2"/>
<feature type="region of interest" description="Disordered" evidence="2">
    <location>
        <begin position="910"/>
        <end position="996"/>
    </location>
</feature>
<dbReference type="SUPFAM" id="SSF48452">
    <property type="entry name" value="TPR-like"/>
    <property type="match status" value="1"/>
</dbReference>
<feature type="compositionally biased region" description="Acidic residues" evidence="2">
    <location>
        <begin position="805"/>
        <end position="818"/>
    </location>
</feature>
<dbReference type="InterPro" id="IPR018392">
    <property type="entry name" value="LysM"/>
</dbReference>
<evidence type="ECO:0000313" key="5">
    <source>
        <dbReference type="EMBL" id="MQS15185.1"/>
    </source>
</evidence>
<feature type="compositionally biased region" description="Low complexity" evidence="2">
    <location>
        <begin position="388"/>
        <end position="429"/>
    </location>
</feature>
<protein>
    <submittedName>
        <fullName evidence="5">LysM peptidoglycan-binding domain-containing protein</fullName>
    </submittedName>
</protein>
<gene>
    <name evidence="5" type="ORF">F7Q99_23690</name>
</gene>
<evidence type="ECO:0000256" key="1">
    <source>
        <dbReference type="ARBA" id="ARBA00023012"/>
    </source>
</evidence>
<reference evidence="5 6" key="1">
    <citation type="submission" date="2019-09" db="EMBL/GenBank/DDBJ databases">
        <title>Genome Sequences of Streptomyces kaniharaensis ATCC 21070.</title>
        <authorList>
            <person name="Zhu W."/>
            <person name="De Crecy-Lagard V."/>
            <person name="Richards N.G."/>
        </authorList>
    </citation>
    <scope>NUCLEOTIDE SEQUENCE [LARGE SCALE GENOMIC DNA]</scope>
    <source>
        <strain evidence="5 6">SF-557</strain>
    </source>
</reference>
<feature type="region of interest" description="Disordered" evidence="2">
    <location>
        <begin position="249"/>
        <end position="306"/>
    </location>
</feature>
<comment type="caution">
    <text evidence="5">The sequence shown here is derived from an EMBL/GenBank/DDBJ whole genome shotgun (WGS) entry which is preliminary data.</text>
</comment>
<name>A0A6N7KWN7_9ACTN</name>
<feature type="region of interest" description="Disordered" evidence="2">
    <location>
        <begin position="1"/>
        <end position="42"/>
    </location>
</feature>
<dbReference type="Proteomes" id="UP000450000">
    <property type="component" value="Unassembled WGS sequence"/>
</dbReference>
<feature type="compositionally biased region" description="Pro residues" evidence="2">
    <location>
        <begin position="921"/>
        <end position="935"/>
    </location>
</feature>
<sequence length="1269" mass="130786">MAAPRVKDQARPAPDQARTAQARTPKGHRRVPAAPARTAGGRGRTGAVITALAALVTLAALLLGLPALLLYGTQAVAAMGDVAPDGIGQALTSPDDGRLFLWLLVVVGWLAWACFAFSVLLEIPAQLRGRIARRIPAFGWSQRLAAGLVGSVLALLPVAGSAFAAVPERPQTATAPARLSAGAQRAALPAAQAAPVLTPAADPHPTYTVRDTRPADSLWSIAERQLGSGERWVEIAKLNDGRVMDGSGIRFDADRPIQPGWELLMPGDAKPDEAKAPAPAPAQAPTPRSGTDGSGAAGGAGSGHATVTVKEGDSLSAIAQRELGDADAWPKLFEANKGAQAPDGERLTDPDELVPGMVLAVPGAAAPAPTPAPAPAPAPAQPTPAPSTPATQPPATQAPATQAPAPAPTNATPAPAHAPDNAPAPAAHADAAHGGDYTVALAASTVGVLLAAIMVGTVAHKRGTQLRARRPRHRITMPTPEASSFENELRARRDDAGLDLLDRALRTMARNTVRGGKRLPAIVAARITPGHTVELHLSGPATPIAPFRAAHAPDVWWCSADAGDLLNAAQARRTAAPYPALVTLGTSPDGSVVLADLETVRLLHLSGHPDDARDVLRTLAIELAHSPLADRLHLHLVDLAEEVPISGPAAERVHRHATLEAALAALGPRTAKARATLVAADATSPRDARSRGRADESWTPEIVLCAQQPGGGIPAELGRLLDARPRTCVAVVTRAPERGTGPIARWTLPATGQATIPGLHLTVELQRLTGQQYDRLAELLRAADDTTQHPAPAWTLDGPGLDPAPDSDADTNADSDSDTAELPAAVPVLAIVGGPAQAGAGGADPAAGPRLLTRVIGTGASPFAGTDPAAPTAGHGRHAVNGQGRQAVGAEAGPAADENTRDLRLPAEAEASGEAVLPVEPVVPQPAAEPAPTHDPAPASTGTDPRVPSRPEPEPEPEQEPEPEPVPVPVSVADPTPEPGPAATAATAPAARVATSGRSDCDDLLAILRSPEAHTARNAPRIRLLGPVDVAGTLGTADASALPRLTELAVYLALRPGADHHALDHDLHPGAAHLDPHPTAADAKSPLPGKVADLAAWFGTTPEGRAFLATDNPDGYSFAPAVTCDWDEFRSLYRRGMRSTSATADAALAHALALVRGAPFAEAPPASYGWAEAERQDMIAAIVDTAHELAARRLQYGDHRCAEAAVFRGLAVAPDVELLHRDLFYAYASAGARDQLLRAVNRLDALSRRTGRELDADTVALLRDLLAGS</sequence>
<dbReference type="InterPro" id="IPR011990">
    <property type="entry name" value="TPR-like_helical_dom_sf"/>
</dbReference>
<accession>A0A6N7KWN7</accession>
<dbReference type="Pfam" id="PF03704">
    <property type="entry name" value="BTAD"/>
    <property type="match status" value="1"/>
</dbReference>
<feature type="compositionally biased region" description="Acidic residues" evidence="2">
    <location>
        <begin position="954"/>
        <end position="963"/>
    </location>
</feature>
<proteinExistence type="predicted"/>
<keyword evidence="3" id="KW-0472">Membrane</keyword>
<keyword evidence="3" id="KW-1133">Transmembrane helix</keyword>
<feature type="compositionally biased region" description="Low complexity" evidence="2">
    <location>
        <begin position="969"/>
        <end position="995"/>
    </location>
</feature>
<dbReference type="Gene3D" id="3.10.350.10">
    <property type="entry name" value="LysM domain"/>
    <property type="match status" value="2"/>
</dbReference>
<dbReference type="SMART" id="SM00257">
    <property type="entry name" value="LysM"/>
    <property type="match status" value="1"/>
</dbReference>
<feature type="region of interest" description="Disordered" evidence="2">
    <location>
        <begin position="1063"/>
        <end position="1086"/>
    </location>
</feature>
<organism evidence="5 6">
    <name type="scientific">Streptomyces kaniharaensis</name>
    <dbReference type="NCBI Taxonomy" id="212423"/>
    <lineage>
        <taxon>Bacteria</taxon>
        <taxon>Bacillati</taxon>
        <taxon>Actinomycetota</taxon>
        <taxon>Actinomycetes</taxon>
        <taxon>Kitasatosporales</taxon>
        <taxon>Streptomycetaceae</taxon>
        <taxon>Streptomyces</taxon>
    </lineage>
</organism>
<dbReference type="PROSITE" id="PS51782">
    <property type="entry name" value="LYSM"/>
    <property type="match status" value="1"/>
</dbReference>
<keyword evidence="1" id="KW-0902">Two-component regulatory system</keyword>
<feature type="compositionally biased region" description="Pro residues" evidence="2">
    <location>
        <begin position="368"/>
        <end position="387"/>
    </location>
</feature>
<feature type="compositionally biased region" description="Gly residues" evidence="2">
    <location>
        <begin position="292"/>
        <end position="302"/>
    </location>
</feature>
<evidence type="ECO:0000256" key="2">
    <source>
        <dbReference type="SAM" id="MobiDB-lite"/>
    </source>
</evidence>
<dbReference type="Pfam" id="PF01476">
    <property type="entry name" value="LysM"/>
    <property type="match status" value="2"/>
</dbReference>
<feature type="compositionally biased region" description="Basic and acidic residues" evidence="2">
    <location>
        <begin position="1"/>
        <end position="10"/>
    </location>
</feature>
<evidence type="ECO:0000313" key="6">
    <source>
        <dbReference type="Proteomes" id="UP000450000"/>
    </source>
</evidence>
<dbReference type="RefSeq" id="WP_153464579.1">
    <property type="nucleotide sequence ID" value="NZ_WBOF01000001.1"/>
</dbReference>
<feature type="compositionally biased region" description="Low complexity" evidence="2">
    <location>
        <begin position="32"/>
        <end position="42"/>
    </location>
</feature>
<feature type="domain" description="LysM" evidence="4">
    <location>
        <begin position="305"/>
        <end position="361"/>
    </location>
</feature>
<evidence type="ECO:0000256" key="3">
    <source>
        <dbReference type="SAM" id="Phobius"/>
    </source>
</evidence>